<evidence type="ECO:0000256" key="1">
    <source>
        <dbReference type="SAM" id="MobiDB-lite"/>
    </source>
</evidence>
<dbReference type="EMBL" id="AHHD01000030">
    <property type="protein sequence ID" value="EKG22094.1"/>
    <property type="molecule type" value="Genomic_DNA"/>
</dbReference>
<accession>K2SI20</accession>
<feature type="compositionally biased region" description="Polar residues" evidence="1">
    <location>
        <begin position="29"/>
        <end position="42"/>
    </location>
</feature>
<organism evidence="2 3">
    <name type="scientific">Macrophomina phaseolina (strain MS6)</name>
    <name type="common">Charcoal rot fungus</name>
    <dbReference type="NCBI Taxonomy" id="1126212"/>
    <lineage>
        <taxon>Eukaryota</taxon>
        <taxon>Fungi</taxon>
        <taxon>Dikarya</taxon>
        <taxon>Ascomycota</taxon>
        <taxon>Pezizomycotina</taxon>
        <taxon>Dothideomycetes</taxon>
        <taxon>Dothideomycetes incertae sedis</taxon>
        <taxon>Botryosphaeriales</taxon>
        <taxon>Botryosphaeriaceae</taxon>
        <taxon>Macrophomina</taxon>
    </lineage>
</organism>
<comment type="caution">
    <text evidence="2">The sequence shown here is derived from an EMBL/GenBank/DDBJ whole genome shotgun (WGS) entry which is preliminary data.</text>
</comment>
<dbReference type="InParanoid" id="K2SI20"/>
<evidence type="ECO:0000313" key="3">
    <source>
        <dbReference type="Proteomes" id="UP000007129"/>
    </source>
</evidence>
<feature type="region of interest" description="Disordered" evidence="1">
    <location>
        <begin position="19"/>
        <end position="60"/>
    </location>
</feature>
<dbReference type="AlphaFoldDB" id="K2SI20"/>
<name>K2SI20_MACPH</name>
<proteinExistence type="predicted"/>
<gene>
    <name evidence="2" type="ORF">MPH_00549</name>
</gene>
<sequence>MAVPHVAVSLTLLRSCDSDSRDLLGSSSANDAKTSPRVTTEASADVSKTEEADSPGCPGSCPAFVDGPSRSLLDEESNFSASTALSLCPARNPAGRSEIRRQKTGSAVVPSSRAKIIILFVSAPCAFAILYIEPFGGIQSLTTLLSASRFPYNGTNDIPLFRSPCTFTLPPFPSYSNSSSGMLIM</sequence>
<dbReference type="HOGENOM" id="CLU_1461576_0_0_1"/>
<dbReference type="VEuPathDB" id="FungiDB:MPH_00549"/>
<protein>
    <submittedName>
        <fullName evidence="2">Uncharacterized protein</fullName>
    </submittedName>
</protein>
<evidence type="ECO:0000313" key="2">
    <source>
        <dbReference type="EMBL" id="EKG22094.1"/>
    </source>
</evidence>
<dbReference type="Proteomes" id="UP000007129">
    <property type="component" value="Unassembled WGS sequence"/>
</dbReference>
<reference evidence="2 3" key="1">
    <citation type="journal article" date="2012" name="BMC Genomics">
        <title>Tools to kill: Genome of one of the most destructive plant pathogenic fungi Macrophomina phaseolina.</title>
        <authorList>
            <person name="Islam M.S."/>
            <person name="Haque M.S."/>
            <person name="Islam M.M."/>
            <person name="Emdad E.M."/>
            <person name="Halim A."/>
            <person name="Hossen Q.M.M."/>
            <person name="Hossain M.Z."/>
            <person name="Ahmed B."/>
            <person name="Rahim S."/>
            <person name="Rahman M.S."/>
            <person name="Alam M.M."/>
            <person name="Hou S."/>
            <person name="Wan X."/>
            <person name="Saito J.A."/>
            <person name="Alam M."/>
        </authorList>
    </citation>
    <scope>NUCLEOTIDE SEQUENCE [LARGE SCALE GENOMIC DNA]</scope>
    <source>
        <strain evidence="2 3">MS6</strain>
    </source>
</reference>